<dbReference type="Proteomes" id="UP001139193">
    <property type="component" value="Unassembled WGS sequence"/>
</dbReference>
<accession>A0A9X1VJE3</accession>
<protein>
    <submittedName>
        <fullName evidence="1">Uncharacterized protein</fullName>
    </submittedName>
</protein>
<proteinExistence type="predicted"/>
<gene>
    <name evidence="1" type="ORF">MON38_20940</name>
</gene>
<evidence type="ECO:0000313" key="1">
    <source>
        <dbReference type="EMBL" id="MCI1189897.1"/>
    </source>
</evidence>
<evidence type="ECO:0000313" key="2">
    <source>
        <dbReference type="Proteomes" id="UP001139193"/>
    </source>
</evidence>
<dbReference type="EMBL" id="JALBGC010000006">
    <property type="protein sequence ID" value="MCI1189897.1"/>
    <property type="molecule type" value="Genomic_DNA"/>
</dbReference>
<comment type="caution">
    <text evidence="1">The sequence shown here is derived from an EMBL/GenBank/DDBJ whole genome shotgun (WGS) entry which is preliminary data.</text>
</comment>
<name>A0A9X1VJE3_9BACT</name>
<dbReference type="AlphaFoldDB" id="A0A9X1VJE3"/>
<organism evidence="1 2">
    <name type="scientific">Hymenobacter cyanobacteriorum</name>
    <dbReference type="NCBI Taxonomy" id="2926463"/>
    <lineage>
        <taxon>Bacteria</taxon>
        <taxon>Pseudomonadati</taxon>
        <taxon>Bacteroidota</taxon>
        <taxon>Cytophagia</taxon>
        <taxon>Cytophagales</taxon>
        <taxon>Hymenobacteraceae</taxon>
        <taxon>Hymenobacter</taxon>
    </lineage>
</organism>
<dbReference type="RefSeq" id="WP_241938106.1">
    <property type="nucleotide sequence ID" value="NZ_JALBGC010000006.1"/>
</dbReference>
<sequence length="134" mass="15652">MPTQQKGSKKAVGSFGTRRNVDVLGHKPHKVWLWLAVERACWFILAWVLRDSQHGHRLAVSQALSYRYWRYLWYFTDLSLAYAKVLPRWRHHLGLKGKGQTSIVKAVNTVLRQRCGVLEHKLGTFSKNRTMHKT</sequence>
<reference evidence="1" key="1">
    <citation type="submission" date="2022-03" db="EMBL/GenBank/DDBJ databases">
        <title>Bacterial whole genome sequence for Hymenobacter sp. DH14.</title>
        <authorList>
            <person name="Le V."/>
        </authorList>
    </citation>
    <scope>NUCLEOTIDE SEQUENCE</scope>
    <source>
        <strain evidence="1">DH14</strain>
    </source>
</reference>
<keyword evidence="2" id="KW-1185">Reference proteome</keyword>